<dbReference type="Proteomes" id="UP000752012">
    <property type="component" value="Unassembled WGS sequence"/>
</dbReference>
<keyword evidence="6" id="KW-0915">Sodium</keyword>
<feature type="transmembrane region" description="Helical" evidence="10">
    <location>
        <begin position="85"/>
        <end position="105"/>
    </location>
</feature>
<accession>A0A969PUI1</accession>
<dbReference type="EMBL" id="JAATHJ010000011">
    <property type="protein sequence ID" value="NJP37759.1"/>
    <property type="molecule type" value="Genomic_DNA"/>
</dbReference>
<evidence type="ECO:0000256" key="4">
    <source>
        <dbReference type="ARBA" id="ARBA00022692"/>
    </source>
</evidence>
<evidence type="ECO:0000256" key="9">
    <source>
        <dbReference type="ARBA" id="ARBA00023201"/>
    </source>
</evidence>
<feature type="transmembrane region" description="Helical" evidence="10">
    <location>
        <begin position="217"/>
        <end position="250"/>
    </location>
</feature>
<keyword evidence="9" id="KW-0739">Sodium transport</keyword>
<evidence type="ECO:0000256" key="5">
    <source>
        <dbReference type="ARBA" id="ARBA00022989"/>
    </source>
</evidence>
<feature type="transmembrane region" description="Helical" evidence="10">
    <location>
        <begin position="187"/>
        <end position="211"/>
    </location>
</feature>
<evidence type="ECO:0000256" key="6">
    <source>
        <dbReference type="ARBA" id="ARBA00023053"/>
    </source>
</evidence>
<evidence type="ECO:0000256" key="10">
    <source>
        <dbReference type="SAM" id="Phobius"/>
    </source>
</evidence>
<dbReference type="Pfam" id="PF00999">
    <property type="entry name" value="Na_H_Exchanger"/>
    <property type="match status" value="1"/>
</dbReference>
<feature type="transmembrane region" description="Helical" evidence="10">
    <location>
        <begin position="366"/>
        <end position="386"/>
    </location>
</feature>
<comment type="subcellular location">
    <subcellularLocation>
        <location evidence="1">Cell membrane</location>
        <topology evidence="1">Multi-pass membrane protein</topology>
    </subcellularLocation>
</comment>
<evidence type="ECO:0000259" key="11">
    <source>
        <dbReference type="Pfam" id="PF00999"/>
    </source>
</evidence>
<keyword evidence="3" id="KW-1003">Cell membrane</keyword>
<feature type="transmembrane region" description="Helical" evidence="10">
    <location>
        <begin position="298"/>
        <end position="317"/>
    </location>
</feature>
<dbReference type="RefSeq" id="WP_168006589.1">
    <property type="nucleotide sequence ID" value="NZ_JAATHJ010000011.1"/>
</dbReference>
<feature type="transmembrane region" description="Helical" evidence="10">
    <location>
        <begin position="6"/>
        <end position="21"/>
    </location>
</feature>
<comment type="caution">
    <text evidence="12">The sequence shown here is derived from an EMBL/GenBank/DDBJ whole genome shotgun (WGS) entry which is preliminary data.</text>
</comment>
<evidence type="ECO:0000256" key="8">
    <source>
        <dbReference type="ARBA" id="ARBA00023136"/>
    </source>
</evidence>
<gene>
    <name evidence="12" type="ORF">HCN83_09195</name>
</gene>
<dbReference type="GO" id="GO:0015386">
    <property type="term" value="F:potassium:proton antiporter activity"/>
    <property type="evidence" value="ECO:0007669"/>
    <property type="project" value="TreeGrafter"/>
</dbReference>
<dbReference type="InterPro" id="IPR006153">
    <property type="entry name" value="Cation/H_exchanger_TM"/>
</dbReference>
<dbReference type="Gene3D" id="6.10.140.1330">
    <property type="match status" value="1"/>
</dbReference>
<dbReference type="GO" id="GO:0015385">
    <property type="term" value="F:sodium:proton antiporter activity"/>
    <property type="evidence" value="ECO:0007669"/>
    <property type="project" value="InterPro"/>
</dbReference>
<feature type="transmembrane region" description="Helical" evidence="10">
    <location>
        <begin position="337"/>
        <end position="354"/>
    </location>
</feature>
<feature type="transmembrane region" description="Helical" evidence="10">
    <location>
        <begin position="33"/>
        <end position="50"/>
    </location>
</feature>
<protein>
    <submittedName>
        <fullName evidence="12">Sodium:proton antiporter</fullName>
    </submittedName>
</protein>
<keyword evidence="8 10" id="KW-0472">Membrane</keyword>
<evidence type="ECO:0000256" key="7">
    <source>
        <dbReference type="ARBA" id="ARBA00023065"/>
    </source>
</evidence>
<feature type="domain" description="Cation/H+ exchanger transmembrane" evidence="11">
    <location>
        <begin position="12"/>
        <end position="390"/>
    </location>
</feature>
<sequence length="399" mass="43559">MLEDVALVLSLLLIGYLVYTLDRNKQAFPAPPVLVLLGILLSFIPFYSEVPVTASFIYHILLPALLFVGAYRFPVQQFFRYRRFILLLSTAGIVAAVFLSGAAFFAVSIPFMTISFTAALLIAAVLIPTDPVSVIEILSSDLDDELVTSVVEGESMINDGTSIVVFSLVFSWYVQSPPTFLEGTSQLLVTSLGGAAIGAAFGWLFSLALHYTHERSYQIMLSIIIAYASFIAAEAVHASGVLAVVTAGLFLSHRIKASSRESHLRESLDGFWEIVELSILSLLFLLIGIAAGPSLFNSYWHVIVLFFILMVVLRWLVVELIMRATPTVHKPTFSERFLVSISGVKGAVSVYLILTIQESAADQAALLAAVSFSVVFLSLLLQSLAIHPAARFIRFLGRS</sequence>
<organism evidence="12 13">
    <name type="scientific">Alkalicoccus luteus</name>
    <dbReference type="NCBI Taxonomy" id="1237094"/>
    <lineage>
        <taxon>Bacteria</taxon>
        <taxon>Bacillati</taxon>
        <taxon>Bacillota</taxon>
        <taxon>Bacilli</taxon>
        <taxon>Bacillales</taxon>
        <taxon>Bacillaceae</taxon>
        <taxon>Alkalicoccus</taxon>
    </lineage>
</organism>
<feature type="transmembrane region" description="Helical" evidence="10">
    <location>
        <begin position="56"/>
        <end position="73"/>
    </location>
</feature>
<evidence type="ECO:0000313" key="13">
    <source>
        <dbReference type="Proteomes" id="UP000752012"/>
    </source>
</evidence>
<keyword evidence="4 10" id="KW-0812">Transmembrane</keyword>
<keyword evidence="13" id="KW-1185">Reference proteome</keyword>
<dbReference type="GO" id="GO:0098719">
    <property type="term" value="P:sodium ion import across plasma membrane"/>
    <property type="evidence" value="ECO:0007669"/>
    <property type="project" value="TreeGrafter"/>
</dbReference>
<keyword evidence="2" id="KW-0813">Transport</keyword>
<dbReference type="GO" id="GO:0051453">
    <property type="term" value="P:regulation of intracellular pH"/>
    <property type="evidence" value="ECO:0007669"/>
    <property type="project" value="TreeGrafter"/>
</dbReference>
<dbReference type="InterPro" id="IPR018422">
    <property type="entry name" value="Cation/H_exchanger_CPA1"/>
</dbReference>
<evidence type="ECO:0000313" key="12">
    <source>
        <dbReference type="EMBL" id="NJP37759.1"/>
    </source>
</evidence>
<reference evidence="12 13" key="1">
    <citation type="submission" date="2020-03" db="EMBL/GenBank/DDBJ databases">
        <title>Assessment of the enzymatic potential of alkaline-tolerant lipase obtained from Bacillus luteus H11 (technogenic soil) for the bioremediation of saline soils contaminated with petroleum substances.</title>
        <authorList>
            <person name="Kalwasinska A."/>
        </authorList>
    </citation>
    <scope>NUCLEOTIDE SEQUENCE [LARGE SCALE GENOMIC DNA]</scope>
    <source>
        <strain evidence="12 13">H11</strain>
    </source>
</reference>
<dbReference type="PANTHER" id="PTHR10110">
    <property type="entry name" value="SODIUM/HYDROGEN EXCHANGER"/>
    <property type="match status" value="1"/>
</dbReference>
<evidence type="ECO:0000256" key="1">
    <source>
        <dbReference type="ARBA" id="ARBA00004651"/>
    </source>
</evidence>
<feature type="transmembrane region" description="Helical" evidence="10">
    <location>
        <begin position="271"/>
        <end position="292"/>
    </location>
</feature>
<dbReference type="GO" id="GO:0005886">
    <property type="term" value="C:plasma membrane"/>
    <property type="evidence" value="ECO:0007669"/>
    <property type="project" value="UniProtKB-SubCell"/>
</dbReference>
<keyword evidence="5 10" id="KW-1133">Transmembrane helix</keyword>
<evidence type="ECO:0000256" key="2">
    <source>
        <dbReference type="ARBA" id="ARBA00022448"/>
    </source>
</evidence>
<evidence type="ECO:0000256" key="3">
    <source>
        <dbReference type="ARBA" id="ARBA00022475"/>
    </source>
</evidence>
<keyword evidence="7" id="KW-0406">Ion transport</keyword>
<name>A0A969PUI1_9BACI</name>
<dbReference type="PANTHER" id="PTHR10110:SF86">
    <property type="entry name" value="SODIUM_HYDROGEN EXCHANGER 7"/>
    <property type="match status" value="1"/>
</dbReference>
<dbReference type="AlphaFoldDB" id="A0A969PUI1"/>
<proteinExistence type="predicted"/>